<evidence type="ECO:0000256" key="14">
    <source>
        <dbReference type="ARBA" id="ARBA00023242"/>
    </source>
</evidence>
<evidence type="ECO:0000313" key="23">
    <source>
        <dbReference type="EMBL" id="KFM63245.1"/>
    </source>
</evidence>
<evidence type="ECO:0000256" key="5">
    <source>
        <dbReference type="ARBA" id="ARBA00012483"/>
    </source>
</evidence>
<dbReference type="Pfam" id="PF13923">
    <property type="entry name" value="zf-C3HC4_2"/>
    <property type="match status" value="1"/>
</dbReference>
<dbReference type="GO" id="GO:0006301">
    <property type="term" value="P:DNA damage tolerance"/>
    <property type="evidence" value="ECO:0007669"/>
    <property type="project" value="InterPro"/>
</dbReference>
<dbReference type="SMART" id="SM00184">
    <property type="entry name" value="RING"/>
    <property type="match status" value="1"/>
</dbReference>
<accession>A0A087TDQ6</accession>
<dbReference type="InterPro" id="IPR006642">
    <property type="entry name" value="Rad18_UBZ4"/>
</dbReference>
<evidence type="ECO:0000256" key="18">
    <source>
        <dbReference type="PROSITE-ProRule" id="PRU01256"/>
    </source>
</evidence>
<dbReference type="GO" id="GO:0061630">
    <property type="term" value="F:ubiquitin protein ligase activity"/>
    <property type="evidence" value="ECO:0007669"/>
    <property type="project" value="UniProtKB-EC"/>
</dbReference>
<keyword evidence="10" id="KW-0833">Ubl conjugation pathway</keyword>
<keyword evidence="12" id="KW-0238">DNA-binding</keyword>
<evidence type="ECO:0000256" key="3">
    <source>
        <dbReference type="ARBA" id="ARBA00004906"/>
    </source>
</evidence>
<dbReference type="GO" id="GO:0006281">
    <property type="term" value="P:DNA repair"/>
    <property type="evidence" value="ECO:0007669"/>
    <property type="project" value="UniProtKB-KW"/>
</dbReference>
<keyword evidence="6" id="KW-0808">Transferase</keyword>
<feature type="domain" description="RING-type" evidence="20">
    <location>
        <begin position="35"/>
        <end position="72"/>
    </location>
</feature>
<evidence type="ECO:0000256" key="1">
    <source>
        <dbReference type="ARBA" id="ARBA00000900"/>
    </source>
</evidence>
<dbReference type="GO" id="GO:0006513">
    <property type="term" value="P:protein monoubiquitination"/>
    <property type="evidence" value="ECO:0007669"/>
    <property type="project" value="InterPro"/>
</dbReference>
<dbReference type="SMART" id="SM00513">
    <property type="entry name" value="SAP"/>
    <property type="match status" value="1"/>
</dbReference>
<organism evidence="23 24">
    <name type="scientific">Stegodyphus mimosarum</name>
    <name type="common">African social velvet spider</name>
    <dbReference type="NCBI Taxonomy" id="407821"/>
    <lineage>
        <taxon>Eukaryota</taxon>
        <taxon>Metazoa</taxon>
        <taxon>Ecdysozoa</taxon>
        <taxon>Arthropoda</taxon>
        <taxon>Chelicerata</taxon>
        <taxon>Arachnida</taxon>
        <taxon>Araneae</taxon>
        <taxon>Araneomorphae</taxon>
        <taxon>Entelegynae</taxon>
        <taxon>Eresoidea</taxon>
        <taxon>Eresidae</taxon>
        <taxon>Stegodyphus</taxon>
    </lineage>
</organism>
<dbReference type="PROSITE" id="PS51908">
    <property type="entry name" value="ZF_UBZ4"/>
    <property type="match status" value="1"/>
</dbReference>
<evidence type="ECO:0000256" key="4">
    <source>
        <dbReference type="ARBA" id="ARBA00009506"/>
    </source>
</evidence>
<evidence type="ECO:0000259" key="21">
    <source>
        <dbReference type="PROSITE" id="PS50800"/>
    </source>
</evidence>
<dbReference type="SUPFAM" id="SSF57850">
    <property type="entry name" value="RING/U-box"/>
    <property type="match status" value="1"/>
</dbReference>
<name>A0A087TDQ6_STEMI</name>
<evidence type="ECO:0000256" key="15">
    <source>
        <dbReference type="ARBA" id="ARBA00031783"/>
    </source>
</evidence>
<dbReference type="EC" id="2.3.2.27" evidence="5"/>
<dbReference type="PANTHER" id="PTHR14134:SF2">
    <property type="entry name" value="E3 UBIQUITIN-PROTEIN LIGASE RAD18"/>
    <property type="match status" value="1"/>
</dbReference>
<reference evidence="23 24" key="1">
    <citation type="submission" date="2013-11" db="EMBL/GenBank/DDBJ databases">
        <title>Genome sequencing of Stegodyphus mimosarum.</title>
        <authorList>
            <person name="Bechsgaard J."/>
        </authorList>
    </citation>
    <scope>NUCLEOTIDE SEQUENCE [LARGE SCALE GENOMIC DNA]</scope>
</reference>
<gene>
    <name evidence="23" type="ORF">X975_25088</name>
</gene>
<evidence type="ECO:0000256" key="2">
    <source>
        <dbReference type="ARBA" id="ARBA00004123"/>
    </source>
</evidence>
<dbReference type="Pfam" id="PF02037">
    <property type="entry name" value="SAP"/>
    <property type="match status" value="1"/>
</dbReference>
<evidence type="ECO:0000256" key="16">
    <source>
        <dbReference type="ARBA" id="ARBA00082369"/>
    </source>
</evidence>
<comment type="similarity">
    <text evidence="4">Belongs to the RAD18 family.</text>
</comment>
<evidence type="ECO:0000256" key="12">
    <source>
        <dbReference type="ARBA" id="ARBA00023125"/>
    </source>
</evidence>
<evidence type="ECO:0000256" key="8">
    <source>
        <dbReference type="ARBA" id="ARBA00022763"/>
    </source>
</evidence>
<keyword evidence="7" id="KW-0479">Metal-binding</keyword>
<keyword evidence="8 18" id="KW-0227">DNA damage</keyword>
<dbReference type="GO" id="GO:0005634">
    <property type="term" value="C:nucleus"/>
    <property type="evidence" value="ECO:0007669"/>
    <property type="project" value="UniProtKB-SubCell"/>
</dbReference>
<protein>
    <recommendedName>
        <fullName evidence="5">RING-type E3 ubiquitin transferase</fullName>
        <ecNumber evidence="5">2.3.2.27</ecNumber>
    </recommendedName>
    <alternativeName>
        <fullName evidence="15 16">RING-type E3 ubiquitin transferase RAD18</fullName>
    </alternativeName>
</protein>
<dbReference type="OMA" id="AKSEYEP"/>
<dbReference type="CDD" id="cd16529">
    <property type="entry name" value="RING-HC_RAD18"/>
    <property type="match status" value="1"/>
</dbReference>
<dbReference type="UniPathway" id="UPA00143"/>
<dbReference type="Proteomes" id="UP000054359">
    <property type="component" value="Unassembled WGS sequence"/>
</dbReference>
<evidence type="ECO:0000256" key="10">
    <source>
        <dbReference type="ARBA" id="ARBA00022786"/>
    </source>
</evidence>
<keyword evidence="9 17" id="KW-0863">Zinc-finger</keyword>
<evidence type="ECO:0000259" key="20">
    <source>
        <dbReference type="PROSITE" id="PS50089"/>
    </source>
</evidence>
<dbReference type="GO" id="GO:0003697">
    <property type="term" value="F:single-stranded DNA binding"/>
    <property type="evidence" value="ECO:0007669"/>
    <property type="project" value="InterPro"/>
</dbReference>
<evidence type="ECO:0000256" key="6">
    <source>
        <dbReference type="ARBA" id="ARBA00022679"/>
    </source>
</evidence>
<dbReference type="GO" id="GO:0097505">
    <property type="term" value="C:Rad6-Rad18 complex"/>
    <property type="evidence" value="ECO:0007669"/>
    <property type="project" value="TreeGrafter"/>
</dbReference>
<dbReference type="GO" id="GO:0008270">
    <property type="term" value="F:zinc ion binding"/>
    <property type="evidence" value="ECO:0007669"/>
    <property type="project" value="UniProtKB-KW"/>
</dbReference>
<comment type="catalytic activity">
    <reaction evidence="1">
        <text>S-ubiquitinyl-[E2 ubiquitin-conjugating enzyme]-L-cysteine + [acceptor protein]-L-lysine = [E2 ubiquitin-conjugating enzyme]-L-cysteine + N(6)-ubiquitinyl-[acceptor protein]-L-lysine.</text>
        <dbReference type="EC" id="2.3.2.27"/>
    </reaction>
</comment>
<feature type="domain" description="SAP" evidence="21">
    <location>
        <begin position="245"/>
        <end position="279"/>
    </location>
</feature>
<feature type="region of interest" description="Disordered" evidence="19">
    <location>
        <begin position="441"/>
        <end position="474"/>
    </location>
</feature>
<feature type="compositionally biased region" description="Low complexity" evidence="19">
    <location>
        <begin position="457"/>
        <end position="466"/>
    </location>
</feature>
<keyword evidence="14" id="KW-0539">Nucleus</keyword>
<dbReference type="Gene3D" id="3.30.160.60">
    <property type="entry name" value="Classic Zinc Finger"/>
    <property type="match status" value="1"/>
</dbReference>
<keyword evidence="13 18" id="KW-0234">DNA repair</keyword>
<dbReference type="InterPro" id="IPR017907">
    <property type="entry name" value="Znf_RING_CS"/>
</dbReference>
<dbReference type="FunFam" id="3.30.40.10:FF:000172">
    <property type="entry name" value="E3 ubiquitin-protein ligase RAD18"/>
    <property type="match status" value="1"/>
</dbReference>
<dbReference type="STRING" id="407821.A0A087TDQ6"/>
<dbReference type="InterPro" id="IPR003034">
    <property type="entry name" value="SAP_dom"/>
</dbReference>
<dbReference type="OrthoDB" id="6499288at2759"/>
<feature type="domain" description="UBZ4-type" evidence="22">
    <location>
        <begin position="203"/>
        <end position="230"/>
    </location>
</feature>
<evidence type="ECO:0000256" key="9">
    <source>
        <dbReference type="ARBA" id="ARBA00022771"/>
    </source>
</evidence>
<dbReference type="InterPro" id="IPR001841">
    <property type="entry name" value="Znf_RING"/>
</dbReference>
<feature type="non-terminal residue" evidence="23">
    <location>
        <position position="474"/>
    </location>
</feature>
<keyword evidence="24" id="KW-1185">Reference proteome</keyword>
<evidence type="ECO:0000313" key="24">
    <source>
        <dbReference type="Proteomes" id="UP000054359"/>
    </source>
</evidence>
<dbReference type="EMBL" id="KK114762">
    <property type="protein sequence ID" value="KFM63245.1"/>
    <property type="molecule type" value="Genomic_DNA"/>
</dbReference>
<dbReference type="SMART" id="SM00734">
    <property type="entry name" value="ZnF_Rad18"/>
    <property type="match status" value="1"/>
</dbReference>
<evidence type="ECO:0000259" key="22">
    <source>
        <dbReference type="PROSITE" id="PS51908"/>
    </source>
</evidence>
<evidence type="ECO:0000256" key="7">
    <source>
        <dbReference type="ARBA" id="ARBA00022723"/>
    </source>
</evidence>
<evidence type="ECO:0000256" key="17">
    <source>
        <dbReference type="PROSITE-ProRule" id="PRU00175"/>
    </source>
</evidence>
<keyword evidence="11" id="KW-0862">Zinc</keyword>
<proteinExistence type="inferred from homology"/>
<sequence>MAFKCEIQTDKKFEEADAIVLLSKHLNPLDSLLRCQICFEYFDTSMVTKCSHNYCSFCIRRYMQYKSQCPICFKVATEPELRNNRLIDEILRVYKLIRSSLFDACNSYKKETDLVSDACKSYKKETDSVSDACRSYKKETNLVSDTCITCKKETDLENKAPGSTTELDNTVLPEVGKRSGIAENVGDKTDTINKISVFDGSNEVSCPVCYKTMPEKRINVHLDYCLKQKDNEDTSERKTLPKLVYHLLSEKEIKKKLKEQGLNTAGDRQTLIKRHKSFLTLYNANCDALNPKPVTEIIREVECQELEERLNEQPKTVQVNKKSDPAVIEKEHESYAKQHQSQFNTLINDIQQRETARQKVIKQESEEYVCKAAPSENFKEHSSTTVSSSIIDSAGNIIGESIVTVENERYDLPAADVTAEKKELQTIINIKDEMLSPVNVTEQESLSAKHRKDKFSTDSSSPSSSLDDFEIGKT</sequence>
<comment type="pathway">
    <text evidence="3">Protein modification; protein ubiquitination.</text>
</comment>
<dbReference type="PROSITE" id="PS50089">
    <property type="entry name" value="ZF_RING_2"/>
    <property type="match status" value="1"/>
</dbReference>
<comment type="subcellular location">
    <subcellularLocation>
        <location evidence="2">Nucleus</location>
    </subcellularLocation>
</comment>
<dbReference type="InterPro" id="IPR013083">
    <property type="entry name" value="Znf_RING/FYVE/PHD"/>
</dbReference>
<dbReference type="AlphaFoldDB" id="A0A087TDQ6"/>
<evidence type="ECO:0000256" key="13">
    <source>
        <dbReference type="ARBA" id="ARBA00023204"/>
    </source>
</evidence>
<dbReference type="PROSITE" id="PS00518">
    <property type="entry name" value="ZF_RING_1"/>
    <property type="match status" value="1"/>
</dbReference>
<dbReference type="PANTHER" id="PTHR14134">
    <property type="entry name" value="E3 UBIQUITIN-PROTEIN LIGASE RAD18"/>
    <property type="match status" value="1"/>
</dbReference>
<dbReference type="PROSITE" id="PS50800">
    <property type="entry name" value="SAP"/>
    <property type="match status" value="1"/>
</dbReference>
<dbReference type="InterPro" id="IPR039577">
    <property type="entry name" value="Rad18"/>
</dbReference>
<evidence type="ECO:0000256" key="11">
    <source>
        <dbReference type="ARBA" id="ARBA00022833"/>
    </source>
</evidence>
<dbReference type="Gene3D" id="3.30.40.10">
    <property type="entry name" value="Zinc/RING finger domain, C3HC4 (zinc finger)"/>
    <property type="match status" value="1"/>
</dbReference>
<evidence type="ECO:0000256" key="19">
    <source>
        <dbReference type="SAM" id="MobiDB-lite"/>
    </source>
</evidence>